<feature type="region of interest" description="Disordered" evidence="1">
    <location>
        <begin position="232"/>
        <end position="267"/>
    </location>
</feature>
<gene>
    <name evidence="3" type="ORF">GCM10007391_32550</name>
</gene>
<dbReference type="Pfam" id="PF09839">
    <property type="entry name" value="DUF2066"/>
    <property type="match status" value="1"/>
</dbReference>
<sequence length="419" mass="46219">MKWSTGKRAGIRTGALWLVLMALASLSEVAGAAKMVDTTVGRVTVENQSQSVQQSARREALAQVLVKMSGNPSVLESSDVTAALRRSQAYLRSYRFEDKDQGLIYVATFDEQALSSLLRNAALPVWGNRRPQTLLWLAVKEDSGKRYILDDAQPREWVDTLFDTAQRRGVPVSLPLMDLQDNQTISIYDVWGRFADALRNASERYGTDNIIGARLYRNTVSKMPALPSLQDVEQTEDQDGQAGDGNSPDPSDKDSQQTPASSLPFTSEEFTSLKERAAAGEYALDWIFVSNQGPVAGSLFGDNPEMLMEKLMNTYATYLASQFAIVPSMSSEQSQRIEISVANLDSLEKYAHATGYLSSLSVVEYVSLSQQNGSVATFTLQLIGTGQDLRNTISLESRLQPVADAFGQPLQGYNFYWNE</sequence>
<comment type="caution">
    <text evidence="3">The sequence shown here is derived from an EMBL/GenBank/DDBJ whole genome shotgun (WGS) entry which is preliminary data.</text>
</comment>
<keyword evidence="2" id="KW-0732">Signal</keyword>
<accession>A0A918JQ88</accession>
<keyword evidence="4" id="KW-1185">Reference proteome</keyword>
<organism evidence="3 4">
    <name type="scientific">Alteromonas halophila</name>
    <dbReference type="NCBI Taxonomy" id="516698"/>
    <lineage>
        <taxon>Bacteria</taxon>
        <taxon>Pseudomonadati</taxon>
        <taxon>Pseudomonadota</taxon>
        <taxon>Gammaproteobacteria</taxon>
        <taxon>Alteromonadales</taxon>
        <taxon>Alteromonadaceae</taxon>
        <taxon>Alteromonas/Salinimonas group</taxon>
        <taxon>Alteromonas</taxon>
    </lineage>
</organism>
<dbReference type="RefSeq" id="WP_189408233.1">
    <property type="nucleotide sequence ID" value="NZ_BMXP01000012.1"/>
</dbReference>
<evidence type="ECO:0000256" key="1">
    <source>
        <dbReference type="SAM" id="MobiDB-lite"/>
    </source>
</evidence>
<dbReference type="Proteomes" id="UP000631300">
    <property type="component" value="Unassembled WGS sequence"/>
</dbReference>
<evidence type="ECO:0000256" key="2">
    <source>
        <dbReference type="SAM" id="SignalP"/>
    </source>
</evidence>
<name>A0A918JQ88_9ALTE</name>
<feature type="compositionally biased region" description="Polar residues" evidence="1">
    <location>
        <begin position="256"/>
        <end position="267"/>
    </location>
</feature>
<protein>
    <recommendedName>
        <fullName evidence="5">DUF2066 domain-containing protein</fullName>
    </recommendedName>
</protein>
<feature type="signal peptide" evidence="2">
    <location>
        <begin position="1"/>
        <end position="32"/>
    </location>
</feature>
<dbReference type="InterPro" id="IPR018642">
    <property type="entry name" value="DUF2066"/>
</dbReference>
<evidence type="ECO:0000313" key="4">
    <source>
        <dbReference type="Proteomes" id="UP000631300"/>
    </source>
</evidence>
<dbReference type="EMBL" id="BMXP01000012">
    <property type="protein sequence ID" value="GGW95866.1"/>
    <property type="molecule type" value="Genomic_DNA"/>
</dbReference>
<evidence type="ECO:0000313" key="3">
    <source>
        <dbReference type="EMBL" id="GGW95866.1"/>
    </source>
</evidence>
<reference evidence="3" key="1">
    <citation type="journal article" date="2014" name="Int. J. Syst. Evol. Microbiol.">
        <title>Complete genome sequence of Corynebacterium casei LMG S-19264T (=DSM 44701T), isolated from a smear-ripened cheese.</title>
        <authorList>
            <consortium name="US DOE Joint Genome Institute (JGI-PGF)"/>
            <person name="Walter F."/>
            <person name="Albersmeier A."/>
            <person name="Kalinowski J."/>
            <person name="Ruckert C."/>
        </authorList>
    </citation>
    <scope>NUCLEOTIDE SEQUENCE</scope>
    <source>
        <strain evidence="3">KCTC 22164</strain>
    </source>
</reference>
<feature type="chain" id="PRO_5038023694" description="DUF2066 domain-containing protein" evidence="2">
    <location>
        <begin position="33"/>
        <end position="419"/>
    </location>
</feature>
<dbReference type="AlphaFoldDB" id="A0A918JQ88"/>
<evidence type="ECO:0008006" key="5">
    <source>
        <dbReference type="Google" id="ProtNLM"/>
    </source>
</evidence>
<reference evidence="3" key="2">
    <citation type="submission" date="2020-09" db="EMBL/GenBank/DDBJ databases">
        <authorList>
            <person name="Sun Q."/>
            <person name="Kim S."/>
        </authorList>
    </citation>
    <scope>NUCLEOTIDE SEQUENCE</scope>
    <source>
        <strain evidence="3">KCTC 22164</strain>
    </source>
</reference>
<proteinExistence type="predicted"/>